<gene>
    <name evidence="1" type="ORF">ADH66_01550</name>
    <name evidence="2" type="ORF">I5Q82_11565</name>
</gene>
<evidence type="ECO:0000313" key="3">
    <source>
        <dbReference type="Proteomes" id="UP000196710"/>
    </source>
</evidence>
<dbReference type="Gene3D" id="1.25.10.90">
    <property type="match status" value="1"/>
</dbReference>
<dbReference type="PANTHER" id="PTHR34070">
    <property type="entry name" value="ARMADILLO-TYPE FOLD"/>
    <property type="match status" value="1"/>
</dbReference>
<protein>
    <submittedName>
        <fullName evidence="2">DNA alkylation repair protein</fullName>
    </submittedName>
</protein>
<organism evidence="2 4">
    <name type="scientific">Acutalibacter muris</name>
    <dbReference type="NCBI Taxonomy" id="1796620"/>
    <lineage>
        <taxon>Bacteria</taxon>
        <taxon>Bacillati</taxon>
        <taxon>Bacillota</taxon>
        <taxon>Clostridia</taxon>
        <taxon>Eubacteriales</taxon>
        <taxon>Acutalibacteraceae</taxon>
        <taxon>Acutalibacter</taxon>
    </lineage>
</organism>
<dbReference type="EMBL" id="CP065321">
    <property type="protein sequence ID" value="QQR28740.1"/>
    <property type="molecule type" value="Genomic_DNA"/>
</dbReference>
<dbReference type="RefSeq" id="WP_066536587.1">
    <property type="nucleotide sequence ID" value="NZ_CAJTCQ010000002.1"/>
</dbReference>
<dbReference type="Pfam" id="PF08713">
    <property type="entry name" value="DNA_alkylation"/>
    <property type="match status" value="1"/>
</dbReference>
<dbReference type="InterPro" id="IPR014825">
    <property type="entry name" value="DNA_alkylation"/>
</dbReference>
<dbReference type="Proteomes" id="UP000196710">
    <property type="component" value="Chromosome"/>
</dbReference>
<dbReference type="EMBL" id="CP021422">
    <property type="protein sequence ID" value="ASB39451.1"/>
    <property type="molecule type" value="Genomic_DNA"/>
</dbReference>
<dbReference type="AlphaFoldDB" id="A0A1Z2XLZ6"/>
<accession>A0A1Z2XLZ6</accession>
<dbReference type="Proteomes" id="UP000596035">
    <property type="component" value="Chromosome"/>
</dbReference>
<name>A0A1Z2XLZ6_9FIRM</name>
<evidence type="ECO:0000313" key="4">
    <source>
        <dbReference type="Proteomes" id="UP000596035"/>
    </source>
</evidence>
<keyword evidence="3" id="KW-1185">Reference proteome</keyword>
<reference evidence="1" key="1">
    <citation type="journal article" date="2017" name="Genome Announc.">
        <title>High-Quality Whole-Genome Sequences of the Oligo-Mouse-Microbiota Bacterial Community.</title>
        <authorList>
            <person name="Garzetti D."/>
            <person name="Brugiroux S."/>
            <person name="Bunk B."/>
            <person name="Pukall R."/>
            <person name="McCoy K.D."/>
            <person name="Macpherson A.J."/>
            <person name="Stecher B."/>
        </authorList>
    </citation>
    <scope>NUCLEOTIDE SEQUENCE</scope>
    <source>
        <strain evidence="1">KB18</strain>
    </source>
</reference>
<dbReference type="SUPFAM" id="SSF48371">
    <property type="entry name" value="ARM repeat"/>
    <property type="match status" value="1"/>
</dbReference>
<dbReference type="InterPro" id="IPR016024">
    <property type="entry name" value="ARM-type_fold"/>
</dbReference>
<evidence type="ECO:0000313" key="1">
    <source>
        <dbReference type="EMBL" id="ASB39451.1"/>
    </source>
</evidence>
<reference evidence="3" key="2">
    <citation type="submission" date="2017-05" db="EMBL/GenBank/DDBJ databases">
        <title>Improved OligoMM genomes.</title>
        <authorList>
            <person name="Garzetti D."/>
        </authorList>
    </citation>
    <scope>NUCLEOTIDE SEQUENCE [LARGE SCALE GENOMIC DNA]</scope>
    <source>
        <strain evidence="3">KB18</strain>
    </source>
</reference>
<proteinExistence type="predicted"/>
<evidence type="ECO:0000313" key="2">
    <source>
        <dbReference type="EMBL" id="QQR28740.1"/>
    </source>
</evidence>
<dbReference type="CDD" id="cd06561">
    <property type="entry name" value="AlkD_like"/>
    <property type="match status" value="1"/>
</dbReference>
<sequence length="233" mass="26612">MSFAPADYAALLSKLSELGDPKYKAFNESLIPGTSTAYGVRVPALRDMARSIVKSGPEEFLRVSRTASYEEIMLRGMVIAGMKLPLSERLPLIEGFLPLIDNWAVCDTFCSSLKLRSTAEKQLMWRLIEPLFSDPREFYARFALVMFLGHFVEPDYIGPGLNRIEALTQEQYYVRMAAAWAVSVCYVKFPAETLALLERQVLPKFTQNKSIQKIRESYRVSREDKDMLVQYKL</sequence>
<reference evidence="2 4" key="3">
    <citation type="submission" date="2020-11" db="EMBL/GenBank/DDBJ databases">
        <title>Closed and high quality bacterial genomes of the OMM12 community.</title>
        <authorList>
            <person name="Marbouty M."/>
            <person name="Lamy-Besnier Q."/>
            <person name="Debarbieux L."/>
            <person name="Koszul R."/>
        </authorList>
    </citation>
    <scope>NUCLEOTIDE SEQUENCE [LARGE SCALE GENOMIC DNA]</scope>
    <source>
        <strain evidence="2 4">KB18</strain>
    </source>
</reference>
<dbReference type="KEGG" id="amur:ADH66_01550"/>
<dbReference type="PANTHER" id="PTHR34070:SF1">
    <property type="entry name" value="DNA ALKYLATION REPAIR PROTEIN"/>
    <property type="match status" value="1"/>
</dbReference>